<dbReference type="Pfam" id="PF22612">
    <property type="entry name" value="GH113"/>
    <property type="match status" value="2"/>
</dbReference>
<dbReference type="SUPFAM" id="SSF51445">
    <property type="entry name" value="(Trans)glycosidases"/>
    <property type="match status" value="1"/>
</dbReference>
<name>B0C5U2_ACAM1</name>
<dbReference type="CDD" id="cd19608">
    <property type="entry name" value="GH113_mannanase-like"/>
    <property type="match status" value="1"/>
</dbReference>
<evidence type="ECO:0000313" key="2">
    <source>
        <dbReference type="Proteomes" id="UP000000268"/>
    </source>
</evidence>
<dbReference type="EMBL" id="CP000828">
    <property type="protein sequence ID" value="ABW29954.1"/>
    <property type="molecule type" value="Genomic_DNA"/>
</dbReference>
<organism evidence="1 2">
    <name type="scientific">Acaryochloris marina (strain MBIC 11017)</name>
    <dbReference type="NCBI Taxonomy" id="329726"/>
    <lineage>
        <taxon>Bacteria</taxon>
        <taxon>Bacillati</taxon>
        <taxon>Cyanobacteriota</taxon>
        <taxon>Cyanophyceae</taxon>
        <taxon>Acaryochloridales</taxon>
        <taxon>Acaryochloridaceae</taxon>
        <taxon>Acaryochloris</taxon>
    </lineage>
</organism>
<dbReference type="eggNOG" id="COG2357">
    <property type="taxonomic scope" value="Bacteria"/>
</dbReference>
<dbReference type="InterPro" id="IPR055151">
    <property type="entry name" value="GH113"/>
</dbReference>
<dbReference type="OrthoDB" id="246342at2"/>
<dbReference type="Gene3D" id="3.20.20.80">
    <property type="entry name" value="Glycosidases"/>
    <property type="match status" value="2"/>
</dbReference>
<reference evidence="1 2" key="1">
    <citation type="journal article" date="2008" name="Proc. Natl. Acad. Sci. U.S.A.">
        <title>Niche adaptation and genome expansion in the chlorophyll d-producing cyanobacterium Acaryochloris marina.</title>
        <authorList>
            <person name="Swingley W.D."/>
            <person name="Chen M."/>
            <person name="Cheung P.C."/>
            <person name="Conrad A.L."/>
            <person name="Dejesa L.C."/>
            <person name="Hao J."/>
            <person name="Honchak B.M."/>
            <person name="Karbach L.E."/>
            <person name="Kurdoglu A."/>
            <person name="Lahiri S."/>
            <person name="Mastrian S.D."/>
            <person name="Miyashita H."/>
            <person name="Page L."/>
            <person name="Ramakrishna P."/>
            <person name="Satoh S."/>
            <person name="Sattley W.M."/>
            <person name="Shimada Y."/>
            <person name="Taylor H.L."/>
            <person name="Tomo T."/>
            <person name="Tsuchiya T."/>
            <person name="Wang Z.T."/>
            <person name="Raymond J."/>
            <person name="Mimuro M."/>
            <person name="Blankenship R.E."/>
            <person name="Touchman J.W."/>
        </authorList>
    </citation>
    <scope>NUCLEOTIDE SEQUENCE [LARGE SCALE GENOMIC DNA]</scope>
    <source>
        <strain evidence="2">MBIC 11017</strain>
    </source>
</reference>
<evidence type="ECO:0008006" key="3">
    <source>
        <dbReference type="Google" id="ProtNLM"/>
    </source>
</evidence>
<gene>
    <name evidence="1" type="ordered locus">AM1_4986</name>
</gene>
<dbReference type="InterPro" id="IPR017853">
    <property type="entry name" value="GH"/>
</dbReference>
<proteinExistence type="predicted"/>
<dbReference type="KEGG" id="amr:AM1_4986"/>
<evidence type="ECO:0000313" key="1">
    <source>
        <dbReference type="EMBL" id="ABW29954.1"/>
    </source>
</evidence>
<keyword evidence="2" id="KW-1185">Reference proteome</keyword>
<dbReference type="Proteomes" id="UP000000268">
    <property type="component" value="Chromosome"/>
</dbReference>
<dbReference type="RefSeq" id="WP_012165226.1">
    <property type="nucleotide sequence ID" value="NC_009925.1"/>
</dbReference>
<sequence>MKFRFRWLILAILWPIVIFLSQASPAWPFYLGGTQVNEPDASVWVKELKSADMNTVEVTVYATQAEWDSPNLRYDAEDEGVLQEIRAAKAAGLNVVLILRLALDHAYPHNNFIWHGLTMPETDAQLADWFETYTTFVAQWAEIAEAEGVDMVGIGSEMNALTSTLPVQDVPDLERYYLDPIEQRALIHNLLKYKDRIPFAELQLKGGYQFPTLEAFLEERLKAWQAWAKQVSYPGEVDPIAAINRRRQRLDRHWRQLIQHTRQIYSGKLTYAANFDQYQSVGFWDALDVIGVNAYFPLRSQPQFRNQRQLKQQLSSGWRKILGDMDAFRRDQSIRNKPVIFTELGYTRWDQNTLAPWSYRGFSLVGKPGQQEVILWTMQPTNDQERVLAVQALYQTVKKHYPNLLQGILYWKISTQPDHQSLEPFVLILNDSPVDPLQKILQKFLKK</sequence>
<dbReference type="AlphaFoldDB" id="B0C5U2"/>
<dbReference type="STRING" id="329726.AM1_4986"/>
<dbReference type="HOGENOM" id="CLU_611965_0_0_3"/>
<protein>
    <recommendedName>
        <fullName evidence="3">Glycoside hydrolase family 42 N-terminal domain-containing protein</fullName>
    </recommendedName>
</protein>
<accession>B0C5U2</accession>